<sequence>MGERGKLLIVGFGPGSHEHLTKRARDAIAESEVVIGYNTYVDLIRDLLTPRHEIVRTGMTEEVSRAREAVRQAESGKRVAVISSGDAGVYGMAGLVYEVLMGKGWTREAGVEVEVVPGISAIQSVASLLGAPVMHDACTISLSDHLTPWETIVRRVEAAAKADFVIALYNPRSGRRTRQIVETRRILLEHRSPDTPVGIVKSAYRDRETVVVTTLADMLGYDIGMLTTVIIGNSSTTVYDGLMITPRGYQRKYTLDSDVQRLRPHERLRTEAEPWSMEAMAPVDAPPGTGGRGVGEGDAWMARARASTSARAGERDASEDDTPHSLAMEALALVDGRASREGAVAVAQGTAGLGAVAQGNVGLGAIVQGSVGQGAIMERSVGLGANMQGTVGQGSIGQAAAGPVPAGQAFVGQAVADAPAAPRPAFRQEAILEFAVSPGVANKKFTARQMAALGELVGERGEIEYTPHHQLIVRIRADEPEAIARKLAEEGFLLSPIGDVAQVKACDFCNLEKAESIPYAEEIHARVGNLAMPKELKIGFNGCGMACYGAVKEDIGLVYRRGKFDLFLGAKTVGRNAHAGIPVAEGVPPEEIAGLVERIVLRYQREGHPNERFHKFFKRVGTIEGYAYREPAKIEIEAAACGD</sequence>
<keyword evidence="6" id="KW-0949">S-adenosyl-L-methionine</keyword>
<reference evidence="13 14" key="1">
    <citation type="submission" date="2020-08" db="EMBL/GenBank/DDBJ databases">
        <title>Cohnella phylogeny.</title>
        <authorList>
            <person name="Dunlap C."/>
        </authorList>
    </citation>
    <scope>NUCLEOTIDE SEQUENCE [LARGE SCALE GENOMIC DNA]</scope>
    <source>
        <strain evidence="13 14">DSM 25239</strain>
    </source>
</reference>
<dbReference type="EMBL" id="JACJVR010000052">
    <property type="protein sequence ID" value="MBB6692409.1"/>
    <property type="molecule type" value="Genomic_DNA"/>
</dbReference>
<evidence type="ECO:0000256" key="1">
    <source>
        <dbReference type="ARBA" id="ARBA00004953"/>
    </source>
</evidence>
<organism evidence="13 14">
    <name type="scientific">Cohnella xylanilytica</name>
    <dbReference type="NCBI Taxonomy" id="557555"/>
    <lineage>
        <taxon>Bacteria</taxon>
        <taxon>Bacillati</taxon>
        <taxon>Bacillota</taxon>
        <taxon>Bacilli</taxon>
        <taxon>Bacillales</taxon>
        <taxon>Paenibacillaceae</taxon>
        <taxon>Cohnella</taxon>
    </lineage>
</organism>
<keyword evidence="8" id="KW-0408">Iron</keyword>
<evidence type="ECO:0000259" key="11">
    <source>
        <dbReference type="Pfam" id="PF00590"/>
    </source>
</evidence>
<keyword evidence="3" id="KW-0169">Cobalamin biosynthesis</keyword>
<gene>
    <name evidence="13" type="primary">cobJ</name>
    <name evidence="13" type="ORF">H7B90_13440</name>
</gene>
<dbReference type="InterPro" id="IPR006066">
    <property type="entry name" value="NO2/SO3_Rdtase_FeS/sirohaem_BS"/>
</dbReference>
<evidence type="ECO:0000256" key="10">
    <source>
        <dbReference type="SAM" id="MobiDB-lite"/>
    </source>
</evidence>
<dbReference type="Gene3D" id="3.30.950.10">
    <property type="entry name" value="Methyltransferase, Cobalt-precorrin-4 Transmethylase, Domain 2"/>
    <property type="match status" value="1"/>
</dbReference>
<keyword evidence="2" id="KW-0004">4Fe-4S</keyword>
<evidence type="ECO:0000256" key="5">
    <source>
        <dbReference type="ARBA" id="ARBA00022679"/>
    </source>
</evidence>
<dbReference type="CDD" id="cd11646">
    <property type="entry name" value="Precorrin_3B_C17_MT"/>
    <property type="match status" value="1"/>
</dbReference>
<evidence type="ECO:0000313" key="13">
    <source>
        <dbReference type="EMBL" id="MBB6692409.1"/>
    </source>
</evidence>
<dbReference type="Pfam" id="PF00590">
    <property type="entry name" value="TP_methylase"/>
    <property type="match status" value="1"/>
</dbReference>
<dbReference type="RefSeq" id="WP_185136396.1">
    <property type="nucleotide sequence ID" value="NZ_JACJVR010000052.1"/>
</dbReference>
<evidence type="ECO:0000256" key="3">
    <source>
        <dbReference type="ARBA" id="ARBA00022573"/>
    </source>
</evidence>
<keyword evidence="14" id="KW-1185">Reference proteome</keyword>
<evidence type="ECO:0000256" key="7">
    <source>
        <dbReference type="ARBA" id="ARBA00022723"/>
    </source>
</evidence>
<dbReference type="Proteomes" id="UP000553776">
    <property type="component" value="Unassembled WGS sequence"/>
</dbReference>
<evidence type="ECO:0000256" key="6">
    <source>
        <dbReference type="ARBA" id="ARBA00022691"/>
    </source>
</evidence>
<dbReference type="Pfam" id="PF01077">
    <property type="entry name" value="NIR_SIR"/>
    <property type="match status" value="1"/>
</dbReference>
<dbReference type="GO" id="GO:0046872">
    <property type="term" value="F:metal ion binding"/>
    <property type="evidence" value="ECO:0007669"/>
    <property type="project" value="UniProtKB-KW"/>
</dbReference>
<feature type="domain" description="Nitrite/sulphite reductase 4Fe-4S" evidence="12">
    <location>
        <begin position="513"/>
        <end position="622"/>
    </location>
</feature>
<evidence type="ECO:0000313" key="14">
    <source>
        <dbReference type="Proteomes" id="UP000553776"/>
    </source>
</evidence>
<dbReference type="PANTHER" id="PTHR47036">
    <property type="entry name" value="COBALT-FACTOR III C(17)-METHYLTRANSFERASE-RELATED"/>
    <property type="match status" value="1"/>
</dbReference>
<dbReference type="InterPro" id="IPR000878">
    <property type="entry name" value="4pyrrol_Mease"/>
</dbReference>
<feature type="domain" description="Tetrapyrrole methylase" evidence="11">
    <location>
        <begin position="6"/>
        <end position="218"/>
    </location>
</feature>
<evidence type="ECO:0000256" key="8">
    <source>
        <dbReference type="ARBA" id="ARBA00023004"/>
    </source>
</evidence>
<dbReference type="SUPFAM" id="SSF56014">
    <property type="entry name" value="Nitrite and sulphite reductase 4Fe-4S domain-like"/>
    <property type="match status" value="1"/>
</dbReference>
<dbReference type="NCBIfam" id="TIGR01466">
    <property type="entry name" value="cobJ_cbiH"/>
    <property type="match status" value="1"/>
</dbReference>
<dbReference type="InterPro" id="IPR051810">
    <property type="entry name" value="Precorrin_MeTrfase"/>
</dbReference>
<comment type="caution">
    <text evidence="13">The sequence shown here is derived from an EMBL/GenBank/DDBJ whole genome shotgun (WGS) entry which is preliminary data.</text>
</comment>
<keyword evidence="5 13" id="KW-0808">Transferase</keyword>
<dbReference type="Gene3D" id="3.40.1010.10">
    <property type="entry name" value="Cobalt-precorrin-4 Transmethylase, Domain 1"/>
    <property type="match status" value="1"/>
</dbReference>
<dbReference type="AlphaFoldDB" id="A0A841TXT4"/>
<dbReference type="InterPro" id="IPR006067">
    <property type="entry name" value="NO2/SO3_Rdtase_4Fe4S_dom"/>
</dbReference>
<dbReference type="EC" id="2.1.1.131" evidence="13"/>
<proteinExistence type="predicted"/>
<feature type="region of interest" description="Disordered" evidence="10">
    <location>
        <begin position="303"/>
        <end position="322"/>
    </location>
</feature>
<dbReference type="PANTHER" id="PTHR47036:SF1">
    <property type="entry name" value="COBALT-FACTOR III C(17)-METHYLTRANSFERASE-RELATED"/>
    <property type="match status" value="1"/>
</dbReference>
<keyword evidence="7" id="KW-0479">Metal-binding</keyword>
<dbReference type="InterPro" id="IPR045854">
    <property type="entry name" value="NO2/SO3_Rdtase_4Fe4S_sf"/>
</dbReference>
<name>A0A841TXT4_9BACL</name>
<dbReference type="Gene3D" id="3.30.413.10">
    <property type="entry name" value="Sulfite Reductase Hemoprotein, domain 1"/>
    <property type="match status" value="1"/>
</dbReference>
<keyword evidence="9" id="KW-0411">Iron-sulfur</keyword>
<dbReference type="GO" id="GO:0009236">
    <property type="term" value="P:cobalamin biosynthetic process"/>
    <property type="evidence" value="ECO:0007669"/>
    <property type="project" value="UniProtKB-UniPathway"/>
</dbReference>
<dbReference type="SUPFAM" id="SSF53790">
    <property type="entry name" value="Tetrapyrrole methylase"/>
    <property type="match status" value="1"/>
</dbReference>
<evidence type="ECO:0000256" key="9">
    <source>
        <dbReference type="ARBA" id="ARBA00023014"/>
    </source>
</evidence>
<dbReference type="GO" id="GO:0032259">
    <property type="term" value="P:methylation"/>
    <property type="evidence" value="ECO:0007669"/>
    <property type="project" value="UniProtKB-KW"/>
</dbReference>
<protein>
    <submittedName>
        <fullName evidence="13">Precorrin-3B C(17)-methyltransferase</fullName>
        <ecNumber evidence="13">2.1.1.131</ecNumber>
    </submittedName>
</protein>
<dbReference type="UniPathway" id="UPA00148"/>
<evidence type="ECO:0000256" key="4">
    <source>
        <dbReference type="ARBA" id="ARBA00022603"/>
    </source>
</evidence>
<dbReference type="InterPro" id="IPR014777">
    <property type="entry name" value="4pyrrole_Mease_sub1"/>
</dbReference>
<dbReference type="InterPro" id="IPR006363">
    <property type="entry name" value="Cbl_synth_CobJ/CibH_dom"/>
</dbReference>
<dbReference type="InterPro" id="IPR035996">
    <property type="entry name" value="4pyrrol_Methylase_sf"/>
</dbReference>
<dbReference type="GO" id="GO:0051539">
    <property type="term" value="F:4 iron, 4 sulfur cluster binding"/>
    <property type="evidence" value="ECO:0007669"/>
    <property type="project" value="UniProtKB-KW"/>
</dbReference>
<dbReference type="GO" id="GO:0016491">
    <property type="term" value="F:oxidoreductase activity"/>
    <property type="evidence" value="ECO:0007669"/>
    <property type="project" value="InterPro"/>
</dbReference>
<dbReference type="GO" id="GO:0020037">
    <property type="term" value="F:heme binding"/>
    <property type="evidence" value="ECO:0007669"/>
    <property type="project" value="InterPro"/>
</dbReference>
<accession>A0A841TXT4</accession>
<keyword evidence="4 13" id="KW-0489">Methyltransferase</keyword>
<dbReference type="GO" id="GO:0030789">
    <property type="term" value="F:precorrin-3B C17-methyltransferase activity"/>
    <property type="evidence" value="ECO:0007669"/>
    <property type="project" value="UniProtKB-EC"/>
</dbReference>
<evidence type="ECO:0000259" key="12">
    <source>
        <dbReference type="Pfam" id="PF01077"/>
    </source>
</evidence>
<dbReference type="InterPro" id="IPR014776">
    <property type="entry name" value="4pyrrole_Mease_sub2"/>
</dbReference>
<evidence type="ECO:0000256" key="2">
    <source>
        <dbReference type="ARBA" id="ARBA00022485"/>
    </source>
</evidence>
<comment type="pathway">
    <text evidence="1">Cofactor biosynthesis; adenosylcobalamin biosynthesis.</text>
</comment>
<dbReference type="PROSITE" id="PS00365">
    <property type="entry name" value="NIR_SIR"/>
    <property type="match status" value="1"/>
</dbReference>